<gene>
    <name evidence="4" type="ORF">Ctob_003019</name>
</gene>
<proteinExistence type="inferred from homology"/>
<dbReference type="Pfam" id="PF05368">
    <property type="entry name" value="NmrA"/>
    <property type="match status" value="1"/>
</dbReference>
<dbReference type="SUPFAM" id="SSF51735">
    <property type="entry name" value="NAD(P)-binding Rossmann-fold domains"/>
    <property type="match status" value="1"/>
</dbReference>
<accession>A0A0M0JDA2</accession>
<dbReference type="Proteomes" id="UP000037460">
    <property type="component" value="Unassembled WGS sequence"/>
</dbReference>
<dbReference type="EMBL" id="JWZX01003115">
    <property type="protein sequence ID" value="KOO24208.1"/>
    <property type="molecule type" value="Genomic_DNA"/>
</dbReference>
<dbReference type="PANTHER" id="PTHR42748:SF7">
    <property type="entry name" value="NMRA LIKE REDOX SENSOR 1-RELATED"/>
    <property type="match status" value="1"/>
</dbReference>
<dbReference type="InterPro" id="IPR008030">
    <property type="entry name" value="NmrA-like"/>
</dbReference>
<organism evidence="4 5">
    <name type="scientific">Chrysochromulina tobinii</name>
    <dbReference type="NCBI Taxonomy" id="1460289"/>
    <lineage>
        <taxon>Eukaryota</taxon>
        <taxon>Haptista</taxon>
        <taxon>Haptophyta</taxon>
        <taxon>Prymnesiophyceae</taxon>
        <taxon>Prymnesiales</taxon>
        <taxon>Chrysochromulinaceae</taxon>
        <taxon>Chrysochromulina</taxon>
    </lineage>
</organism>
<dbReference type="InterPro" id="IPR036291">
    <property type="entry name" value="NAD(P)-bd_dom_sf"/>
</dbReference>
<dbReference type="Gene3D" id="3.40.50.720">
    <property type="entry name" value="NAD(P)-binding Rossmann-like Domain"/>
    <property type="match status" value="1"/>
</dbReference>
<comment type="caution">
    <text evidence="4">The sequence shown here is derived from an EMBL/GenBank/DDBJ whole genome shotgun (WGS) entry which is preliminary data.</text>
</comment>
<evidence type="ECO:0000313" key="5">
    <source>
        <dbReference type="Proteomes" id="UP000037460"/>
    </source>
</evidence>
<reference evidence="5" key="1">
    <citation type="journal article" date="2015" name="PLoS Genet.">
        <title>Genome Sequence and Transcriptome Analyses of Chrysochromulina tobin: Metabolic Tools for Enhanced Algal Fitness in the Prominent Order Prymnesiales (Haptophyceae).</title>
        <authorList>
            <person name="Hovde B.T."/>
            <person name="Deodato C.R."/>
            <person name="Hunsperger H.M."/>
            <person name="Ryken S.A."/>
            <person name="Yost W."/>
            <person name="Jha R.K."/>
            <person name="Patterson J."/>
            <person name="Monnat R.J. Jr."/>
            <person name="Barlow S.B."/>
            <person name="Starkenburg S.R."/>
            <person name="Cattolico R.A."/>
        </authorList>
    </citation>
    <scope>NUCLEOTIDE SEQUENCE</scope>
    <source>
        <strain evidence="5">CCMP291</strain>
    </source>
</reference>
<dbReference type="InterPro" id="IPR051164">
    <property type="entry name" value="NmrA-like_oxidored"/>
</dbReference>
<dbReference type="PANTHER" id="PTHR42748">
    <property type="entry name" value="NITROGEN METABOLITE REPRESSION PROTEIN NMRA FAMILY MEMBER"/>
    <property type="match status" value="1"/>
</dbReference>
<dbReference type="AlphaFoldDB" id="A0A0M0JDA2"/>
<protein>
    <recommendedName>
        <fullName evidence="3">NmrA-like domain-containing protein</fullName>
    </recommendedName>
</protein>
<evidence type="ECO:0000259" key="3">
    <source>
        <dbReference type="Pfam" id="PF05368"/>
    </source>
</evidence>
<name>A0A0M0JDA2_9EUKA</name>
<evidence type="ECO:0000256" key="1">
    <source>
        <dbReference type="ARBA" id="ARBA00006328"/>
    </source>
</evidence>
<sequence>MSDDNKVLVLQATGKAGRNIALALKNAGFEVFGTTRSAKNNLASKGITPVIANYTVQADIDRAIKESGAKKVIGITDFFKAAKSRGAVEIAHGQAQFEACKAGGVAHYIFVSVVQASDIAWPAVCKHISTKAEMEKNLKASGIPHSILRPCVFFENFDDAANYNPLKKGAVKFLSKCVTPTGAYKWVSTYDVGRAAAAHFKDPAKYLGTTLECMSWQGSLDDVARALQTVSGVPVKASLAMPICLRKLFLKDLDGMCNFYDEDGLKDHIAEFKAVVPDPLDAEGWFRFHNRYANGKKIVDT</sequence>
<comment type="similarity">
    <text evidence="1">Belongs to the NmrA-type oxidoreductase family.</text>
</comment>
<dbReference type="OrthoDB" id="9997102at2759"/>
<keyword evidence="5" id="KW-1185">Reference proteome</keyword>
<evidence type="ECO:0000256" key="2">
    <source>
        <dbReference type="ARBA" id="ARBA00022857"/>
    </source>
</evidence>
<feature type="domain" description="NmrA-like" evidence="3">
    <location>
        <begin position="4"/>
        <end position="277"/>
    </location>
</feature>
<keyword evidence="2" id="KW-0521">NADP</keyword>
<evidence type="ECO:0000313" key="4">
    <source>
        <dbReference type="EMBL" id="KOO24208.1"/>
    </source>
</evidence>